<comment type="caution">
    <text evidence="1">The sequence shown here is derived from an EMBL/GenBank/DDBJ whole genome shotgun (WGS) entry which is preliminary data.</text>
</comment>
<dbReference type="EMBL" id="QMQV01000075">
    <property type="protein sequence ID" value="RLE48443.1"/>
    <property type="molecule type" value="Genomic_DNA"/>
</dbReference>
<evidence type="ECO:0000313" key="1">
    <source>
        <dbReference type="EMBL" id="RLE48443.1"/>
    </source>
</evidence>
<protein>
    <submittedName>
        <fullName evidence="1">Uncharacterized protein</fullName>
    </submittedName>
</protein>
<organism evidence="1 2">
    <name type="scientific">Thermoproteota archaeon</name>
    <dbReference type="NCBI Taxonomy" id="2056631"/>
    <lineage>
        <taxon>Archaea</taxon>
        <taxon>Thermoproteota</taxon>
    </lineage>
</organism>
<reference evidence="1 2" key="1">
    <citation type="submission" date="2018-06" db="EMBL/GenBank/DDBJ databases">
        <title>Extensive metabolic versatility and redundancy in microbially diverse, dynamic hydrothermal sediments.</title>
        <authorList>
            <person name="Dombrowski N."/>
            <person name="Teske A."/>
            <person name="Baker B.J."/>
        </authorList>
    </citation>
    <scope>NUCLEOTIDE SEQUENCE [LARGE SCALE GENOMIC DNA]</scope>
    <source>
        <strain evidence="1">B66_G16</strain>
    </source>
</reference>
<evidence type="ECO:0000313" key="2">
    <source>
        <dbReference type="Proteomes" id="UP000278475"/>
    </source>
</evidence>
<accession>A0A497EM23</accession>
<dbReference type="AlphaFoldDB" id="A0A497EM23"/>
<sequence>MEVDIENPQTVWEAIEEYLKKNAIASVTELNRVIPVNRNWLAGFLAAGECFGFLERKGTKTHKLYALKSRSSEK</sequence>
<proteinExistence type="predicted"/>
<dbReference type="Proteomes" id="UP000278475">
    <property type="component" value="Unassembled WGS sequence"/>
</dbReference>
<gene>
    <name evidence="1" type="ORF">DRJ31_07265</name>
</gene>
<name>A0A497EM23_9CREN</name>